<dbReference type="Proteomes" id="UP000005239">
    <property type="component" value="Unassembled WGS sequence"/>
</dbReference>
<name>A0A2A6BLB9_PRIPA</name>
<evidence type="ECO:0000313" key="3">
    <source>
        <dbReference type="Proteomes" id="UP000005239"/>
    </source>
</evidence>
<keyword evidence="3" id="KW-1185">Reference proteome</keyword>
<feature type="compositionally biased region" description="Basic and acidic residues" evidence="1">
    <location>
        <begin position="9"/>
        <end position="30"/>
    </location>
</feature>
<evidence type="ECO:0000313" key="2">
    <source>
        <dbReference type="EnsemblMetazoa" id="PPA44032.1"/>
    </source>
</evidence>
<sequence length="124" mass="13873">MLLLSEWNGEGRKGEKEKERVPPRSREARGAIKAQRASNPFVPNLAVVQQFTAALQHRNLQLRKTARRTQDTAGTVGPTAADRAMWQRNNYLGLMLNMILHGGTFDVHPYSNGSVALRFIMASE</sequence>
<dbReference type="EnsemblMetazoa" id="PPA44032.1">
    <property type="protein sequence ID" value="PPA44032.1"/>
    <property type="gene ID" value="WBGene00282401"/>
</dbReference>
<feature type="region of interest" description="Disordered" evidence="1">
    <location>
        <begin position="1"/>
        <end position="35"/>
    </location>
</feature>
<protein>
    <submittedName>
        <fullName evidence="2">Uncharacterized protein</fullName>
    </submittedName>
</protein>
<reference evidence="3" key="1">
    <citation type="journal article" date="2008" name="Nat. Genet.">
        <title>The Pristionchus pacificus genome provides a unique perspective on nematode lifestyle and parasitism.</title>
        <authorList>
            <person name="Dieterich C."/>
            <person name="Clifton S.W."/>
            <person name="Schuster L.N."/>
            <person name="Chinwalla A."/>
            <person name="Delehaunty K."/>
            <person name="Dinkelacker I."/>
            <person name="Fulton L."/>
            <person name="Fulton R."/>
            <person name="Godfrey J."/>
            <person name="Minx P."/>
            <person name="Mitreva M."/>
            <person name="Roeseler W."/>
            <person name="Tian H."/>
            <person name="Witte H."/>
            <person name="Yang S.P."/>
            <person name="Wilson R.K."/>
            <person name="Sommer R.J."/>
        </authorList>
    </citation>
    <scope>NUCLEOTIDE SEQUENCE [LARGE SCALE GENOMIC DNA]</scope>
    <source>
        <strain evidence="3">PS312</strain>
    </source>
</reference>
<reference evidence="2" key="2">
    <citation type="submission" date="2022-06" db="UniProtKB">
        <authorList>
            <consortium name="EnsemblMetazoa"/>
        </authorList>
    </citation>
    <scope>IDENTIFICATION</scope>
    <source>
        <strain evidence="2">PS312</strain>
    </source>
</reference>
<dbReference type="AlphaFoldDB" id="A0A2A6BLB9"/>
<proteinExistence type="predicted"/>
<organism evidence="2 3">
    <name type="scientific">Pristionchus pacificus</name>
    <name type="common">Parasitic nematode worm</name>
    <dbReference type="NCBI Taxonomy" id="54126"/>
    <lineage>
        <taxon>Eukaryota</taxon>
        <taxon>Metazoa</taxon>
        <taxon>Ecdysozoa</taxon>
        <taxon>Nematoda</taxon>
        <taxon>Chromadorea</taxon>
        <taxon>Rhabditida</taxon>
        <taxon>Rhabditina</taxon>
        <taxon>Diplogasteromorpha</taxon>
        <taxon>Diplogasteroidea</taxon>
        <taxon>Neodiplogasteridae</taxon>
        <taxon>Pristionchus</taxon>
    </lineage>
</organism>
<accession>A0A2A6BLB9</accession>
<accession>A0A8R1Z3S4</accession>
<evidence type="ECO:0000256" key="1">
    <source>
        <dbReference type="SAM" id="MobiDB-lite"/>
    </source>
</evidence>
<gene>
    <name evidence="2" type="primary">WBGene00282401</name>
</gene>